<evidence type="ECO:0000313" key="4">
    <source>
        <dbReference type="EMBL" id="SNS78715.1"/>
    </source>
</evidence>
<keyword evidence="4" id="KW-0378">Hydrolase</keyword>
<dbReference type="EMBL" id="FZOW01000005">
    <property type="protein sequence ID" value="SNS78715.1"/>
    <property type="molecule type" value="Genomic_DNA"/>
</dbReference>
<dbReference type="InterPro" id="IPR016047">
    <property type="entry name" value="M23ase_b-sheet_dom"/>
</dbReference>
<protein>
    <submittedName>
        <fullName evidence="4">Murein DD-endopeptidase MepM and murein hydrolase activator NlpD, contain LysM domain</fullName>
    </submittedName>
</protein>
<gene>
    <name evidence="4" type="ORF">SAMN05421642_105184</name>
</gene>
<dbReference type="AlphaFoldDB" id="A0A239HC24"/>
<evidence type="ECO:0000259" key="3">
    <source>
        <dbReference type="Pfam" id="PF01551"/>
    </source>
</evidence>
<dbReference type="CDD" id="cd12797">
    <property type="entry name" value="M23_peptidase"/>
    <property type="match status" value="1"/>
</dbReference>
<feature type="region of interest" description="Disordered" evidence="1">
    <location>
        <begin position="78"/>
        <end position="105"/>
    </location>
</feature>
<feature type="chain" id="PRO_5012557185" evidence="2">
    <location>
        <begin position="34"/>
        <end position="252"/>
    </location>
</feature>
<feature type="domain" description="M23ase beta-sheet core" evidence="3">
    <location>
        <begin position="138"/>
        <end position="232"/>
    </location>
</feature>
<dbReference type="PANTHER" id="PTHR21666:SF270">
    <property type="entry name" value="MUREIN HYDROLASE ACTIVATOR ENVC"/>
    <property type="match status" value="1"/>
</dbReference>
<keyword evidence="5" id="KW-1185">Reference proteome</keyword>
<evidence type="ECO:0000313" key="5">
    <source>
        <dbReference type="Proteomes" id="UP000198327"/>
    </source>
</evidence>
<accession>A0A239HC24</accession>
<feature type="signal peptide" evidence="2">
    <location>
        <begin position="1"/>
        <end position="33"/>
    </location>
</feature>
<evidence type="ECO:0000256" key="2">
    <source>
        <dbReference type="SAM" id="SignalP"/>
    </source>
</evidence>
<dbReference type="Pfam" id="PF01551">
    <property type="entry name" value="Peptidase_M23"/>
    <property type="match status" value="1"/>
</dbReference>
<dbReference type="OrthoDB" id="5244067at2"/>
<dbReference type="Proteomes" id="UP000198327">
    <property type="component" value="Unassembled WGS sequence"/>
</dbReference>
<dbReference type="STRING" id="398843.A3K89_15150"/>
<dbReference type="GO" id="GO:0004222">
    <property type="term" value="F:metalloendopeptidase activity"/>
    <property type="evidence" value="ECO:0007669"/>
    <property type="project" value="TreeGrafter"/>
</dbReference>
<dbReference type="InterPro" id="IPR050570">
    <property type="entry name" value="Cell_wall_metabolism_enzyme"/>
</dbReference>
<proteinExistence type="predicted"/>
<reference evidence="5" key="1">
    <citation type="submission" date="2017-06" db="EMBL/GenBank/DDBJ databases">
        <authorList>
            <person name="Varghese N."/>
            <person name="Submissions S."/>
        </authorList>
    </citation>
    <scope>NUCLEOTIDE SEQUENCE [LARGE SCALE GENOMIC DNA]</scope>
    <source>
        <strain evidence="5">JCM 23211</strain>
    </source>
</reference>
<keyword evidence="2" id="KW-0732">Signal</keyword>
<dbReference type="InterPro" id="IPR011055">
    <property type="entry name" value="Dup_hybrid_motif"/>
</dbReference>
<evidence type="ECO:0000256" key="1">
    <source>
        <dbReference type="SAM" id="MobiDB-lite"/>
    </source>
</evidence>
<dbReference type="PANTHER" id="PTHR21666">
    <property type="entry name" value="PEPTIDASE-RELATED"/>
    <property type="match status" value="1"/>
</dbReference>
<name>A0A239HC24_9NOCA</name>
<dbReference type="Gene3D" id="2.70.70.10">
    <property type="entry name" value="Glucose Permease (Domain IIA)"/>
    <property type="match status" value="1"/>
</dbReference>
<dbReference type="RefSeq" id="WP_089245837.1">
    <property type="nucleotide sequence ID" value="NZ_FZOW01000005.1"/>
</dbReference>
<organism evidence="4 5">
    <name type="scientific">Rhodococcoides kyotonense</name>
    <dbReference type="NCBI Taxonomy" id="398843"/>
    <lineage>
        <taxon>Bacteria</taxon>
        <taxon>Bacillati</taxon>
        <taxon>Actinomycetota</taxon>
        <taxon>Actinomycetes</taxon>
        <taxon>Mycobacteriales</taxon>
        <taxon>Nocardiaceae</taxon>
        <taxon>Rhodococcoides</taxon>
    </lineage>
</organism>
<dbReference type="SUPFAM" id="SSF51261">
    <property type="entry name" value="Duplicated hybrid motif"/>
    <property type="match status" value="1"/>
</dbReference>
<sequence length="252" mass="25651">MARRVHKVIAGSVLSAALCLGTTGLINPTVAAAQPTIELPEIPIPQPDAQQRAAILSAVLDATGVLINEVAAVILDSDFGPAPEGDTSADELESEPEVKAAPPSVGLGGSILPLPARSYEISSGYGGRNNPTGNGAQYHQGVDLAAPSGTPIYAVTGGTVEQAGDAGDGYGNLVRIKSGNTVTYYGHQSKVNVSVGDTVEPGDQIGSVGSTGNSTGPHLHFEVRNNGSSIEPVAYLKTLGIDPARYQKGDSD</sequence>